<name>A0AC35FF32_9BILA</name>
<dbReference type="WBParaSite" id="PS1159_v2.g1681.t1">
    <property type="protein sequence ID" value="PS1159_v2.g1681.t1"/>
    <property type="gene ID" value="PS1159_v2.g1681"/>
</dbReference>
<accession>A0AC35FF32</accession>
<organism evidence="1 2">
    <name type="scientific">Panagrolaimus sp. PS1159</name>
    <dbReference type="NCBI Taxonomy" id="55785"/>
    <lineage>
        <taxon>Eukaryota</taxon>
        <taxon>Metazoa</taxon>
        <taxon>Ecdysozoa</taxon>
        <taxon>Nematoda</taxon>
        <taxon>Chromadorea</taxon>
        <taxon>Rhabditida</taxon>
        <taxon>Tylenchina</taxon>
        <taxon>Panagrolaimomorpha</taxon>
        <taxon>Panagrolaimoidea</taxon>
        <taxon>Panagrolaimidae</taxon>
        <taxon>Panagrolaimus</taxon>
    </lineage>
</organism>
<protein>
    <submittedName>
        <fullName evidence="2">Nematode cuticle collagen N-terminal domain-containing protein</fullName>
    </submittedName>
</protein>
<evidence type="ECO:0000313" key="2">
    <source>
        <dbReference type="WBParaSite" id="PS1159_v2.g1681.t1"/>
    </source>
</evidence>
<sequence length="170" mass="17782">MEWPIRSSVSAAATIAGLAFVALIVGVPTLLQEVANMEAELAKERQEYLDISNIMWKELMHQGSEIQYSHSSNRPKRQYDTGVQSGSYKTGPIKTSSGSKCRPGPKGIPGAPGEPGEPGMNGQPGLPGKGSGPDGSDYGDLISSFCPQCPAGPPGLPGYKGKRGLRGLKG</sequence>
<dbReference type="Proteomes" id="UP000887580">
    <property type="component" value="Unplaced"/>
</dbReference>
<reference evidence="2" key="1">
    <citation type="submission" date="2022-11" db="UniProtKB">
        <authorList>
            <consortium name="WormBaseParasite"/>
        </authorList>
    </citation>
    <scope>IDENTIFICATION</scope>
</reference>
<proteinExistence type="predicted"/>
<evidence type="ECO:0000313" key="1">
    <source>
        <dbReference type="Proteomes" id="UP000887580"/>
    </source>
</evidence>